<dbReference type="NCBIfam" id="NF006829">
    <property type="entry name" value="PRK09352.1"/>
    <property type="match status" value="1"/>
</dbReference>
<dbReference type="InterPro" id="IPR013751">
    <property type="entry name" value="ACP_syn_III_N"/>
</dbReference>
<evidence type="ECO:0000259" key="11">
    <source>
        <dbReference type="Pfam" id="PF08545"/>
    </source>
</evidence>
<keyword evidence="8" id="KW-0275">Fatty acid biosynthesis</keyword>
<dbReference type="CDD" id="cd00830">
    <property type="entry name" value="KAS_III"/>
    <property type="match status" value="1"/>
</dbReference>
<dbReference type="HAMAP" id="MF_01815">
    <property type="entry name" value="FabH"/>
    <property type="match status" value="1"/>
</dbReference>
<organism evidence="12">
    <name type="scientific">hydrothermal vent metagenome</name>
    <dbReference type="NCBI Taxonomy" id="652676"/>
    <lineage>
        <taxon>unclassified sequences</taxon>
        <taxon>metagenomes</taxon>
        <taxon>ecological metagenomes</taxon>
    </lineage>
</organism>
<feature type="non-terminal residue" evidence="12">
    <location>
        <position position="287"/>
    </location>
</feature>
<evidence type="ECO:0000259" key="10">
    <source>
        <dbReference type="Pfam" id="PF08541"/>
    </source>
</evidence>
<dbReference type="Pfam" id="PF08541">
    <property type="entry name" value="ACP_syn_III_C"/>
    <property type="match status" value="1"/>
</dbReference>
<dbReference type="GO" id="GO:0006633">
    <property type="term" value="P:fatty acid biosynthetic process"/>
    <property type="evidence" value="ECO:0007669"/>
    <property type="project" value="UniProtKB-KW"/>
</dbReference>
<evidence type="ECO:0000313" key="12">
    <source>
        <dbReference type="EMBL" id="VAX20864.1"/>
    </source>
</evidence>
<reference evidence="12" key="1">
    <citation type="submission" date="2018-06" db="EMBL/GenBank/DDBJ databases">
        <authorList>
            <person name="Zhirakovskaya E."/>
        </authorList>
    </citation>
    <scope>NUCLEOTIDE SEQUENCE</scope>
</reference>
<dbReference type="NCBIfam" id="TIGR00747">
    <property type="entry name" value="fabH"/>
    <property type="match status" value="1"/>
</dbReference>
<dbReference type="GO" id="GO:0004315">
    <property type="term" value="F:3-oxoacyl-[acyl-carrier-protein] synthase activity"/>
    <property type="evidence" value="ECO:0007669"/>
    <property type="project" value="InterPro"/>
</dbReference>
<proteinExistence type="inferred from homology"/>
<dbReference type="GO" id="GO:0044550">
    <property type="term" value="P:secondary metabolite biosynthetic process"/>
    <property type="evidence" value="ECO:0007669"/>
    <property type="project" value="TreeGrafter"/>
</dbReference>
<dbReference type="Pfam" id="PF08545">
    <property type="entry name" value="ACP_syn_III"/>
    <property type="match status" value="1"/>
</dbReference>
<dbReference type="InterPro" id="IPR016039">
    <property type="entry name" value="Thiolase-like"/>
</dbReference>
<feature type="domain" description="Beta-ketoacyl-[acyl-carrier-protein] synthase III N-terminal" evidence="11">
    <location>
        <begin position="110"/>
        <end position="188"/>
    </location>
</feature>
<keyword evidence="5 12" id="KW-0808">Transferase</keyword>
<keyword evidence="9 12" id="KW-0012">Acyltransferase</keyword>
<protein>
    <submittedName>
        <fullName evidence="12">3-oxoacyl-[acyl-carrier-protein] synthase, KASIII</fullName>
        <ecNumber evidence="12">2.3.1.180</ecNumber>
    </submittedName>
</protein>
<keyword evidence="7" id="KW-0443">Lipid metabolism</keyword>
<feature type="domain" description="Beta-ketoacyl-[acyl-carrier-protein] synthase III C-terminal" evidence="10">
    <location>
        <begin position="240"/>
        <end position="287"/>
    </location>
</feature>
<dbReference type="Gene3D" id="3.40.47.10">
    <property type="match status" value="1"/>
</dbReference>
<evidence type="ECO:0000256" key="3">
    <source>
        <dbReference type="ARBA" id="ARBA00022490"/>
    </source>
</evidence>
<keyword evidence="3" id="KW-0963">Cytoplasm</keyword>
<comment type="pathway">
    <text evidence="1">Lipid metabolism.</text>
</comment>
<dbReference type="InterPro" id="IPR013747">
    <property type="entry name" value="ACP_syn_III_C"/>
</dbReference>
<evidence type="ECO:0000256" key="8">
    <source>
        <dbReference type="ARBA" id="ARBA00023160"/>
    </source>
</evidence>
<keyword evidence="6" id="KW-0276">Fatty acid metabolism</keyword>
<sequence length="287" mass="30339">MSKDLGIRITGVGRALPTRVLSNHDLEKLVDTSDEWIVARTGIKERRIAGEGESTGDLGAIAAKEALERAGIDAKEIDLVLCATSTPDKVFPSTACHIQAKIGAAPAPAFDILAACSGFSYALKIADSFVKSGSAKKVLVVASEVYSRIVDWSDRTTCVLFGDGAAACVLEESDGVSGIVASNIYADGVYGDLLCAGGLKYSGFPGDKENSDENHLIKMKGQETFKVAVKKMSDASRKILSENGFTASDVSLIVPHQANIRIINAVAKSLNVNAENVFVNVHKYGNT</sequence>
<evidence type="ECO:0000256" key="5">
    <source>
        <dbReference type="ARBA" id="ARBA00022679"/>
    </source>
</evidence>
<dbReference type="InterPro" id="IPR004655">
    <property type="entry name" value="FabH"/>
</dbReference>
<dbReference type="PANTHER" id="PTHR34069">
    <property type="entry name" value="3-OXOACYL-[ACYL-CARRIER-PROTEIN] SYNTHASE 3"/>
    <property type="match status" value="1"/>
</dbReference>
<evidence type="ECO:0000256" key="7">
    <source>
        <dbReference type="ARBA" id="ARBA00023098"/>
    </source>
</evidence>
<evidence type="ECO:0000256" key="4">
    <source>
        <dbReference type="ARBA" id="ARBA00022516"/>
    </source>
</evidence>
<dbReference type="EMBL" id="UOGC01000111">
    <property type="protein sequence ID" value="VAX20864.1"/>
    <property type="molecule type" value="Genomic_DNA"/>
</dbReference>
<dbReference type="PANTHER" id="PTHR34069:SF2">
    <property type="entry name" value="BETA-KETOACYL-[ACYL-CARRIER-PROTEIN] SYNTHASE III"/>
    <property type="match status" value="1"/>
</dbReference>
<comment type="similarity">
    <text evidence="2">Belongs to the thiolase-like superfamily. FabH family.</text>
</comment>
<accession>A0A3B1CA57</accession>
<gene>
    <name evidence="12" type="ORF">MNBD_NITROSPINAE01-1039</name>
</gene>
<keyword evidence="4" id="KW-0444">Lipid biosynthesis</keyword>
<dbReference type="SUPFAM" id="SSF53901">
    <property type="entry name" value="Thiolase-like"/>
    <property type="match status" value="2"/>
</dbReference>
<name>A0A3B1CA57_9ZZZZ</name>
<evidence type="ECO:0000256" key="6">
    <source>
        <dbReference type="ARBA" id="ARBA00022832"/>
    </source>
</evidence>
<evidence type="ECO:0000256" key="2">
    <source>
        <dbReference type="ARBA" id="ARBA00008642"/>
    </source>
</evidence>
<dbReference type="GO" id="GO:0033818">
    <property type="term" value="F:beta-ketoacyl-acyl-carrier-protein synthase III activity"/>
    <property type="evidence" value="ECO:0007669"/>
    <property type="project" value="UniProtKB-EC"/>
</dbReference>
<evidence type="ECO:0000256" key="9">
    <source>
        <dbReference type="ARBA" id="ARBA00023315"/>
    </source>
</evidence>
<dbReference type="EC" id="2.3.1.180" evidence="12"/>
<evidence type="ECO:0000256" key="1">
    <source>
        <dbReference type="ARBA" id="ARBA00005189"/>
    </source>
</evidence>
<dbReference type="AlphaFoldDB" id="A0A3B1CA57"/>